<evidence type="ECO:0000313" key="3">
    <source>
        <dbReference type="EMBL" id="GAA1996671.1"/>
    </source>
</evidence>
<feature type="region of interest" description="Disordered" evidence="1">
    <location>
        <begin position="134"/>
        <end position="174"/>
    </location>
</feature>
<dbReference type="InterPro" id="IPR029063">
    <property type="entry name" value="SAM-dependent_MTases_sf"/>
</dbReference>
<dbReference type="Proteomes" id="UP001501585">
    <property type="component" value="Unassembled WGS sequence"/>
</dbReference>
<protein>
    <recommendedName>
        <fullName evidence="2">Methyltransferase type 11 domain-containing protein</fullName>
    </recommendedName>
</protein>
<dbReference type="RefSeq" id="WP_344105750.1">
    <property type="nucleotide sequence ID" value="NZ_BAAAPC010000009.1"/>
</dbReference>
<keyword evidence="4" id="KW-1185">Reference proteome</keyword>
<comment type="caution">
    <text evidence="3">The sequence shown here is derived from an EMBL/GenBank/DDBJ whole genome shotgun (WGS) entry which is preliminary data.</text>
</comment>
<evidence type="ECO:0000259" key="2">
    <source>
        <dbReference type="Pfam" id="PF08241"/>
    </source>
</evidence>
<evidence type="ECO:0000256" key="1">
    <source>
        <dbReference type="SAM" id="MobiDB-lite"/>
    </source>
</evidence>
<proteinExistence type="predicted"/>
<dbReference type="PANTHER" id="PTHR43591:SF24">
    <property type="entry name" value="2-METHOXY-6-POLYPRENYL-1,4-BENZOQUINOL METHYLASE, MITOCHONDRIAL"/>
    <property type="match status" value="1"/>
</dbReference>
<feature type="domain" description="Methyltransferase type 11" evidence="2">
    <location>
        <begin position="43"/>
        <end position="138"/>
    </location>
</feature>
<dbReference type="Pfam" id="PF08241">
    <property type="entry name" value="Methyltransf_11"/>
    <property type="match status" value="1"/>
</dbReference>
<reference evidence="3 4" key="1">
    <citation type="journal article" date="2019" name="Int. J. Syst. Evol. Microbiol.">
        <title>The Global Catalogue of Microorganisms (GCM) 10K type strain sequencing project: providing services to taxonomists for standard genome sequencing and annotation.</title>
        <authorList>
            <consortium name="The Broad Institute Genomics Platform"/>
            <consortium name="The Broad Institute Genome Sequencing Center for Infectious Disease"/>
            <person name="Wu L."/>
            <person name="Ma J."/>
        </authorList>
    </citation>
    <scope>NUCLEOTIDE SEQUENCE [LARGE SCALE GENOMIC DNA]</scope>
    <source>
        <strain evidence="3 4">JCM 15313</strain>
    </source>
</reference>
<evidence type="ECO:0000313" key="4">
    <source>
        <dbReference type="Proteomes" id="UP001501585"/>
    </source>
</evidence>
<dbReference type="SUPFAM" id="SSF53335">
    <property type="entry name" value="S-adenosyl-L-methionine-dependent methyltransferases"/>
    <property type="match status" value="1"/>
</dbReference>
<name>A0ABN2T1K4_9ACTN</name>
<sequence>MVRPQAVYPHGQHASVVRSYQRRTVANSAAYLADELRPGSAVLDVGCGPGSITADIAERVSPGRVVAVDASPEAVATARRTAADHGVRGVEFAVADVHALDFPDATFDVVHAHQVLQYVADPVRALSEMRRVCRPGGTHRRPRRRLRDDGLAPRGAGTGRVDGAVSARRPARRR</sequence>
<dbReference type="InterPro" id="IPR013216">
    <property type="entry name" value="Methyltransf_11"/>
</dbReference>
<dbReference type="Gene3D" id="3.40.50.150">
    <property type="entry name" value="Vaccinia Virus protein VP39"/>
    <property type="match status" value="1"/>
</dbReference>
<dbReference type="CDD" id="cd02440">
    <property type="entry name" value="AdoMet_MTases"/>
    <property type="match status" value="1"/>
</dbReference>
<dbReference type="PANTHER" id="PTHR43591">
    <property type="entry name" value="METHYLTRANSFERASE"/>
    <property type="match status" value="1"/>
</dbReference>
<dbReference type="EMBL" id="BAAAPC010000009">
    <property type="protein sequence ID" value="GAA1996671.1"/>
    <property type="molecule type" value="Genomic_DNA"/>
</dbReference>
<organism evidence="3 4">
    <name type="scientific">Nocardiopsis rhodophaea</name>
    <dbReference type="NCBI Taxonomy" id="280238"/>
    <lineage>
        <taxon>Bacteria</taxon>
        <taxon>Bacillati</taxon>
        <taxon>Actinomycetota</taxon>
        <taxon>Actinomycetes</taxon>
        <taxon>Streptosporangiales</taxon>
        <taxon>Nocardiopsidaceae</taxon>
        <taxon>Nocardiopsis</taxon>
    </lineage>
</organism>
<gene>
    <name evidence="3" type="ORF">GCM10009799_24470</name>
</gene>
<accession>A0ABN2T1K4</accession>